<dbReference type="InterPro" id="IPR036291">
    <property type="entry name" value="NAD(P)-bd_dom_sf"/>
</dbReference>
<accession>A0ABR6M4X9</accession>
<keyword evidence="5" id="KW-1185">Reference proteome</keyword>
<organism evidence="4 5">
    <name type="scientific">Micromonospora echinospora</name>
    <name type="common">Micromonospora purpurea</name>
    <dbReference type="NCBI Taxonomy" id="1877"/>
    <lineage>
        <taxon>Bacteria</taxon>
        <taxon>Bacillati</taxon>
        <taxon>Actinomycetota</taxon>
        <taxon>Actinomycetes</taxon>
        <taxon>Micromonosporales</taxon>
        <taxon>Micromonosporaceae</taxon>
        <taxon>Micromonospora</taxon>
    </lineage>
</organism>
<evidence type="ECO:0000313" key="5">
    <source>
        <dbReference type="Proteomes" id="UP000618986"/>
    </source>
</evidence>
<comment type="caution">
    <text evidence="4">The sequence shown here is derived from an EMBL/GenBank/DDBJ whole genome shotgun (WGS) entry which is preliminary data.</text>
</comment>
<protein>
    <submittedName>
        <fullName evidence="4">Nucleoside-diphosphate-sugar epimerase</fullName>
    </submittedName>
</protein>
<dbReference type="SUPFAM" id="SSF51735">
    <property type="entry name" value="NAD(P)-binding Rossmann-fold domains"/>
    <property type="match status" value="1"/>
</dbReference>
<sequence>MKPVPEASPQIIGAAEARTGTECPEPRAEGGRYLVTGGLGFVGSHLVRHLLALGVQVTVLDSDRTSTRADRLRAGVPAGSVARLRIVAGDVRRPEDLHDALADGPFRAVFHLAAYSVIERAAQDPTGAIATNAIGTVNLLDALRRAPSALPDAVVIASTDKVYGEMEGSRYTEQSALRGIGIYDAAKLAGDVMGQAFHQSFGVPTVVLRLCNVFGPDDRNSRYRLVPRSLSLIFDPAGPLPPELYFESIGHWRDYIYVDDVVTALLLAAGHPACRGEVFNVAGCVNLSTPEVLRRVVEAAAEYERRLDPERAERIMANGFRVVVRGQTPGVTTISRQHLDGTKFAQTTSFRARTDFDHGLRVTVRAARAGYLDPTAGPVLAGTTR</sequence>
<proteinExistence type="inferred from homology"/>
<dbReference type="Pfam" id="PF01370">
    <property type="entry name" value="Epimerase"/>
    <property type="match status" value="1"/>
</dbReference>
<name>A0ABR6M4X9_MICEC</name>
<feature type="region of interest" description="Disordered" evidence="2">
    <location>
        <begin position="1"/>
        <end position="25"/>
    </location>
</feature>
<reference evidence="4 5" key="1">
    <citation type="submission" date="2020-08" db="EMBL/GenBank/DDBJ databases">
        <title>Sequencing the genomes of 1000 actinobacteria strains.</title>
        <authorList>
            <person name="Klenk H.-P."/>
        </authorList>
    </citation>
    <scope>NUCLEOTIDE SEQUENCE [LARGE SCALE GENOMIC DNA]</scope>
    <source>
        <strain evidence="4 5">DSM 43036</strain>
    </source>
</reference>
<evidence type="ECO:0000256" key="2">
    <source>
        <dbReference type="SAM" id="MobiDB-lite"/>
    </source>
</evidence>
<dbReference type="Gene3D" id="3.40.50.720">
    <property type="entry name" value="NAD(P)-binding Rossmann-like Domain"/>
    <property type="match status" value="1"/>
</dbReference>
<comment type="similarity">
    <text evidence="1">Belongs to the NAD(P)-dependent epimerase/dehydratase family.</text>
</comment>
<dbReference type="Gene3D" id="3.90.25.10">
    <property type="entry name" value="UDP-galactose 4-epimerase, domain 1"/>
    <property type="match status" value="1"/>
</dbReference>
<dbReference type="Proteomes" id="UP000618986">
    <property type="component" value="Unassembled WGS sequence"/>
</dbReference>
<dbReference type="RefSeq" id="WP_184680056.1">
    <property type="nucleotide sequence ID" value="NZ_JACHJC010000001.1"/>
</dbReference>
<dbReference type="InterPro" id="IPR001509">
    <property type="entry name" value="Epimerase_deHydtase"/>
</dbReference>
<evidence type="ECO:0000313" key="4">
    <source>
        <dbReference type="EMBL" id="MBB5110431.1"/>
    </source>
</evidence>
<dbReference type="EMBL" id="JACHJC010000001">
    <property type="protein sequence ID" value="MBB5110431.1"/>
    <property type="molecule type" value="Genomic_DNA"/>
</dbReference>
<gene>
    <name evidence="4" type="ORF">FHU28_000270</name>
</gene>
<evidence type="ECO:0000256" key="1">
    <source>
        <dbReference type="ARBA" id="ARBA00007637"/>
    </source>
</evidence>
<feature type="domain" description="NAD-dependent epimerase/dehydratase" evidence="3">
    <location>
        <begin position="34"/>
        <end position="282"/>
    </location>
</feature>
<dbReference type="GeneID" id="300290875"/>
<dbReference type="PANTHER" id="PTHR43000">
    <property type="entry name" value="DTDP-D-GLUCOSE 4,6-DEHYDRATASE-RELATED"/>
    <property type="match status" value="1"/>
</dbReference>
<evidence type="ECO:0000259" key="3">
    <source>
        <dbReference type="Pfam" id="PF01370"/>
    </source>
</evidence>